<sequence length="804" mass="91778">MGSHSQRDSMENEKTPDLREDNLDSSRHSLRSTKKDSRASSVQKHKKNKIQGKEGRVESRSKTQTRCSDSDRDRISDGEGRRSDGSFYSEDYEQATPSERSLSSFSRSRTPSLTPQRGVRTKRASRSFLHKTGGAGRWGASHSQRLGNLSLTQQHRRGVRSQSKESTPPKDLDLVTKRMLSARLLKINELRNALSELQYRNREIQRENQILRQLQVRQEKALQRYDDTESEISQLLSRHSNETHVLRERLRRSQEQERAAERRFKDSEEQLQKSRLTITRLKKLVNQRELGTRDELNRSLEEEKTRAQDAERKIKELERSVELTSSSYQRQLVAEKKKTISAQEEIRALQEELDRLTSRLKEKERELDVRNIYANRIVKPSLRKETENGTNTKRKVTSRNSTKAVQTEDRAVSLDFPTPPPAISDADGDSEQAPDEYLSLKELDKMDRPGEPENDSEKQKREKEKAGEKELVKERELEMVQKHSKEPDVLERKANRFRDGREMEKDEEEERKRTSSLFSQKEEETYWKHSHVQEEVPRWNQELQSHQQAAEEARRKKEQLLAKMREIDRQNQGAQDSMFIDPSPSEPNKSTSNHFSPHPPEQRKNSSIFSLTESAETSTLPAGSGENGRRRSGTESGAITAGMGRRNLRSQTSSEDLAFGGYAPSFGHSVFRASSGFPPPPPKEDRDSPLEAIGIFNFRGVAADKDKEEKQTDKKDKKSNLLQQLFGPQAILAGDNMSVSNKTEVLGRPPTPNGVRSRREGLLSFSSGSSTPPASAVNTLQVADSRPAVRAITSFDDDIEELAL</sequence>
<dbReference type="Pfam" id="PF15619">
    <property type="entry name" value="Lebercilin"/>
    <property type="match status" value="1"/>
</dbReference>
<accession>A0A8S4BD96</accession>
<feature type="compositionally biased region" description="Basic and acidic residues" evidence="4">
    <location>
        <begin position="520"/>
        <end position="537"/>
    </location>
</feature>
<feature type="compositionally biased region" description="Basic residues" evidence="4">
    <location>
        <begin position="119"/>
        <end position="129"/>
    </location>
</feature>
<evidence type="ECO:0000256" key="1">
    <source>
        <dbReference type="ARBA" id="ARBA00010229"/>
    </source>
</evidence>
<feature type="compositionally biased region" description="Basic and acidic residues" evidence="4">
    <location>
        <begin position="51"/>
        <end position="61"/>
    </location>
</feature>
<evidence type="ECO:0000256" key="3">
    <source>
        <dbReference type="SAM" id="Coils"/>
    </source>
</evidence>
<feature type="domain" description="Lebercilin" evidence="5">
    <location>
        <begin position="175"/>
        <end position="367"/>
    </location>
</feature>
<feature type="region of interest" description="Disordered" evidence="4">
    <location>
        <begin position="383"/>
        <end position="779"/>
    </location>
</feature>
<feature type="compositionally biased region" description="Low complexity" evidence="4">
    <location>
        <begin position="762"/>
        <end position="776"/>
    </location>
</feature>
<feature type="compositionally biased region" description="Basic and acidic residues" evidence="4">
    <location>
        <begin position="438"/>
        <end position="504"/>
    </location>
</feature>
<keyword evidence="7" id="KW-1185">Reference proteome</keyword>
<feature type="compositionally biased region" description="Basic and acidic residues" evidence="4">
    <location>
        <begin position="1"/>
        <end position="38"/>
    </location>
</feature>
<dbReference type="PANTHER" id="PTHR16650">
    <property type="entry name" value="C21ORF13-RELATED"/>
    <property type="match status" value="1"/>
</dbReference>
<dbReference type="Proteomes" id="UP000677803">
    <property type="component" value="Unassembled WGS sequence"/>
</dbReference>
<name>A0A8S4BD96_9TELE</name>
<protein>
    <submittedName>
        <fullName evidence="6">(Atlantic silverside) hypothetical protein</fullName>
    </submittedName>
</protein>
<gene>
    <name evidence="6" type="ORF">MMEN_LOCUS11791</name>
</gene>
<dbReference type="AlphaFoldDB" id="A0A8S4BD96"/>
<evidence type="ECO:0000256" key="2">
    <source>
        <dbReference type="ARBA" id="ARBA00023054"/>
    </source>
</evidence>
<comment type="caution">
    <text evidence="6">The sequence shown here is derived from an EMBL/GenBank/DDBJ whole genome shotgun (WGS) entry which is preliminary data.</text>
</comment>
<dbReference type="GO" id="GO:0042073">
    <property type="term" value="P:intraciliary transport"/>
    <property type="evidence" value="ECO:0007669"/>
    <property type="project" value="TreeGrafter"/>
</dbReference>
<feature type="compositionally biased region" description="Basic and acidic residues" evidence="4">
    <location>
        <begin position="549"/>
        <end position="569"/>
    </location>
</feature>
<evidence type="ECO:0000256" key="4">
    <source>
        <dbReference type="SAM" id="MobiDB-lite"/>
    </source>
</evidence>
<feature type="compositionally biased region" description="Low complexity" evidence="4">
    <location>
        <begin position="96"/>
        <end position="115"/>
    </location>
</feature>
<comment type="similarity">
    <text evidence="1">Belongs to the LCA5 family.</text>
</comment>
<organism evidence="6 7">
    <name type="scientific">Menidia menidia</name>
    <name type="common">Atlantic silverside</name>
    <dbReference type="NCBI Taxonomy" id="238744"/>
    <lineage>
        <taxon>Eukaryota</taxon>
        <taxon>Metazoa</taxon>
        <taxon>Chordata</taxon>
        <taxon>Craniata</taxon>
        <taxon>Vertebrata</taxon>
        <taxon>Euteleostomi</taxon>
        <taxon>Actinopterygii</taxon>
        <taxon>Neopterygii</taxon>
        <taxon>Teleostei</taxon>
        <taxon>Neoteleostei</taxon>
        <taxon>Acanthomorphata</taxon>
        <taxon>Ovalentaria</taxon>
        <taxon>Atherinomorphae</taxon>
        <taxon>Atheriniformes</taxon>
        <taxon>Atherinopsidae</taxon>
        <taxon>Menidiinae</taxon>
        <taxon>Menidia</taxon>
    </lineage>
</organism>
<feature type="coiled-coil region" evidence="3">
    <location>
        <begin position="187"/>
        <end position="366"/>
    </location>
</feature>
<dbReference type="EMBL" id="CAJRST010012224">
    <property type="protein sequence ID" value="CAG5928113.1"/>
    <property type="molecule type" value="Genomic_DNA"/>
</dbReference>
<evidence type="ECO:0000313" key="6">
    <source>
        <dbReference type="EMBL" id="CAG5928113.1"/>
    </source>
</evidence>
<evidence type="ECO:0000259" key="5">
    <source>
        <dbReference type="Pfam" id="PF15619"/>
    </source>
</evidence>
<evidence type="ECO:0000313" key="7">
    <source>
        <dbReference type="Proteomes" id="UP000677803"/>
    </source>
</evidence>
<proteinExistence type="inferred from homology"/>
<keyword evidence="2 3" id="KW-0175">Coiled coil</keyword>
<feature type="compositionally biased region" description="Basic and acidic residues" evidence="4">
    <location>
        <begin position="68"/>
        <end position="84"/>
    </location>
</feature>
<feature type="compositionally biased region" description="Polar residues" evidence="4">
    <location>
        <begin position="605"/>
        <end position="621"/>
    </location>
</feature>
<feature type="compositionally biased region" description="Polar residues" evidence="4">
    <location>
        <begin position="141"/>
        <end position="153"/>
    </location>
</feature>
<feature type="compositionally biased region" description="Polar residues" evidence="4">
    <location>
        <begin position="586"/>
        <end position="595"/>
    </location>
</feature>
<feature type="region of interest" description="Disordered" evidence="4">
    <location>
        <begin position="1"/>
        <end position="172"/>
    </location>
</feature>
<dbReference type="GO" id="GO:0005930">
    <property type="term" value="C:axoneme"/>
    <property type="evidence" value="ECO:0007669"/>
    <property type="project" value="TreeGrafter"/>
</dbReference>
<dbReference type="OrthoDB" id="2123794at2759"/>
<feature type="compositionally biased region" description="Basic and acidic residues" evidence="4">
    <location>
        <begin position="702"/>
        <end position="719"/>
    </location>
</feature>
<reference evidence="6" key="1">
    <citation type="submission" date="2021-05" db="EMBL/GenBank/DDBJ databases">
        <authorList>
            <person name="Tigano A."/>
        </authorList>
    </citation>
    <scope>NUCLEOTIDE SEQUENCE</scope>
</reference>
<dbReference type="InterPro" id="IPR026188">
    <property type="entry name" value="Lebercilin-like"/>
</dbReference>
<dbReference type="InterPro" id="IPR028933">
    <property type="entry name" value="Lebercilin_dom"/>
</dbReference>
<dbReference type="PANTHER" id="PTHR16650:SF10">
    <property type="entry name" value="LEBERCILIN"/>
    <property type="match status" value="1"/>
</dbReference>